<dbReference type="Proteomes" id="UP000039324">
    <property type="component" value="Unassembled WGS sequence"/>
</dbReference>
<evidence type="ECO:0000259" key="1">
    <source>
        <dbReference type="Pfam" id="PF20499"/>
    </source>
</evidence>
<feature type="domain" description="DUF6729" evidence="1">
    <location>
        <begin position="50"/>
        <end position="238"/>
    </location>
</feature>
<gene>
    <name evidence="2" type="ORF">PBRA_007525</name>
</gene>
<protein>
    <recommendedName>
        <fullName evidence="1">DUF6729 domain-containing protein</fullName>
    </recommendedName>
</protein>
<proteinExistence type="predicted"/>
<evidence type="ECO:0000313" key="2">
    <source>
        <dbReference type="EMBL" id="CEO99791.1"/>
    </source>
</evidence>
<name>A0A0G4IXL8_PLABS</name>
<keyword evidence="3" id="KW-1185">Reference proteome</keyword>
<feature type="non-terminal residue" evidence="2">
    <location>
        <position position="1"/>
    </location>
</feature>
<dbReference type="InterPro" id="IPR046616">
    <property type="entry name" value="DUF6729"/>
</dbReference>
<evidence type="ECO:0000313" key="3">
    <source>
        <dbReference type="Proteomes" id="UP000039324"/>
    </source>
</evidence>
<reference evidence="2 3" key="1">
    <citation type="submission" date="2015-02" db="EMBL/GenBank/DDBJ databases">
        <authorList>
            <person name="Chooi Y.-H."/>
        </authorList>
    </citation>
    <scope>NUCLEOTIDE SEQUENCE [LARGE SCALE GENOMIC DNA]</scope>
    <source>
        <strain evidence="2">E3</strain>
    </source>
</reference>
<dbReference type="OrthoDB" id="1920326at2759"/>
<sequence length="323" mass="36931">HTFVKEYLHTLIKELKEQLRQEKGALYDHLKRGHTTIEPVNPVIACFTSGLNPEHFWKPALRCWLPKLWFPELDLKCPKCHQFGKHHKHGYASNPEARCVAGLRNDWYLFTSVLQCAFCRHRFYATHPDVLGNMHQAFSNPILLPFVLSESSGLDSDVAWMMPIIFNDGGTAESLHRMMSEGHAEQRDLLHAVYNAVCDFRLKKSVGLPDPPKFDRSQVDVSVPAASSLLSIYKRETLRYEKYMNLHMLTLSAESAKLDASHKMPKLICNVNGQRIFDTAVQVTNERSQIVALVLNMLFRYADADDDVFRMNGNIFCKPDNSA</sequence>
<dbReference type="Pfam" id="PF20499">
    <property type="entry name" value="DUF6729"/>
    <property type="match status" value="1"/>
</dbReference>
<organism evidence="2 3">
    <name type="scientific">Plasmodiophora brassicae</name>
    <name type="common">Clubroot disease agent</name>
    <dbReference type="NCBI Taxonomy" id="37360"/>
    <lineage>
        <taxon>Eukaryota</taxon>
        <taxon>Sar</taxon>
        <taxon>Rhizaria</taxon>
        <taxon>Endomyxa</taxon>
        <taxon>Phytomyxea</taxon>
        <taxon>Plasmodiophorida</taxon>
        <taxon>Plasmodiophoridae</taxon>
        <taxon>Plasmodiophora</taxon>
    </lineage>
</organism>
<dbReference type="AlphaFoldDB" id="A0A0G4IXL8"/>
<dbReference type="EMBL" id="CDSF01000093">
    <property type="protein sequence ID" value="CEO99791.1"/>
    <property type="molecule type" value="Genomic_DNA"/>
</dbReference>
<accession>A0A0G4IXL8</accession>